<organism evidence="2 3">
    <name type="scientific">Mongoliibacter ruber</name>
    <dbReference type="NCBI Taxonomy" id="1750599"/>
    <lineage>
        <taxon>Bacteria</taxon>
        <taxon>Pseudomonadati</taxon>
        <taxon>Bacteroidota</taxon>
        <taxon>Cytophagia</taxon>
        <taxon>Cytophagales</taxon>
        <taxon>Cyclobacteriaceae</taxon>
        <taxon>Mongoliibacter</taxon>
    </lineage>
</organism>
<dbReference type="Proteomes" id="UP000238157">
    <property type="component" value="Unassembled WGS sequence"/>
</dbReference>
<gene>
    <name evidence="2" type="ORF">CLW00_101183</name>
</gene>
<proteinExistence type="predicted"/>
<evidence type="ECO:0000313" key="3">
    <source>
        <dbReference type="Proteomes" id="UP000238157"/>
    </source>
</evidence>
<feature type="signal peptide" evidence="1">
    <location>
        <begin position="1"/>
        <end position="20"/>
    </location>
</feature>
<feature type="chain" id="PRO_5015696774" description="Outer membrane protein with beta-barrel domain" evidence="1">
    <location>
        <begin position="21"/>
        <end position="251"/>
    </location>
</feature>
<evidence type="ECO:0008006" key="4">
    <source>
        <dbReference type="Google" id="ProtNLM"/>
    </source>
</evidence>
<protein>
    <recommendedName>
        <fullName evidence="4">Outer membrane protein with beta-barrel domain</fullName>
    </recommendedName>
</protein>
<sequence length="251" mass="28821">MKKFLPLFLLLFSFKQICFAQDYSSRWLFTSEISPSFPTMKDRVVENADRYSSLEWRNRFGVRTFGNLFIGVQGSVRNYSETLSLESLDSQISSTIESKLQNTMLGFGPFFNYYLEMSPKFYLLASGFIGLEKGVGNFKYDLVNFNCPTCEIGGVIGEYPQRLGQTSFKDVLLTYSSDFGFGYLINDAIGVQLMVNLLRYERSSFMSREYIGENFNNPGFRMSYSESVRGFSAINDRMIFHLGIFMALNLE</sequence>
<name>A0A2T0WUZ2_9BACT</name>
<keyword evidence="3" id="KW-1185">Reference proteome</keyword>
<dbReference type="AlphaFoldDB" id="A0A2T0WUZ2"/>
<dbReference type="EMBL" id="PVTR01000001">
    <property type="protein sequence ID" value="PRY90522.1"/>
    <property type="molecule type" value="Genomic_DNA"/>
</dbReference>
<reference evidence="2 3" key="1">
    <citation type="submission" date="2018-03" db="EMBL/GenBank/DDBJ databases">
        <title>Genomic Encyclopedia of Archaeal and Bacterial Type Strains, Phase II (KMG-II): from individual species to whole genera.</title>
        <authorList>
            <person name="Goeker M."/>
        </authorList>
    </citation>
    <scope>NUCLEOTIDE SEQUENCE [LARGE SCALE GENOMIC DNA]</scope>
    <source>
        <strain evidence="2 3">DSM 27929</strain>
    </source>
</reference>
<comment type="caution">
    <text evidence="2">The sequence shown here is derived from an EMBL/GenBank/DDBJ whole genome shotgun (WGS) entry which is preliminary data.</text>
</comment>
<evidence type="ECO:0000256" key="1">
    <source>
        <dbReference type="SAM" id="SignalP"/>
    </source>
</evidence>
<evidence type="ECO:0000313" key="2">
    <source>
        <dbReference type="EMBL" id="PRY90522.1"/>
    </source>
</evidence>
<accession>A0A2T0WUZ2</accession>
<keyword evidence="1" id="KW-0732">Signal</keyword>